<accession>A0A5E8HEE7</accession>
<evidence type="ECO:0000313" key="2">
    <source>
        <dbReference type="EMBL" id="EOQ89183.1"/>
    </source>
</evidence>
<keyword evidence="1" id="KW-0472">Membrane</keyword>
<sequence>MRRNPCRYFKSIFFIPFSIGIVSLHFLSFFPNLFAQTYSDAVRDDDRANRDFGRVIPKERNPRLQKDNSLNGFGSETSFITGGRFQSQKGGIDSEKANRYHSEGMVTTPTLFSYQTTSGSVGLFLAPRVVLSESRVTNKEVRTVYDSEVSLLWNQEFAKIQFAMEVGRGYNRLDRYGFIFVGMANFVSMSLFTNSGFRITGIRLNAKPELENWFGPPWTGYRRELYGGRISSENILFWNEFRLFHFVYEDPNHNTNFVIGSGQRVSGRYSYSGIEFSSKPFFETWGLDFALIRLLGESKSSSSPWSETKIATNSHLAFFSIHSQYEKLSFALAGFVTKKDEKDRLDSNSNGYASSFAEPRVLGGYSSFLLYQSLDFVHPPLFRERALTQNPNFENKGMQMFGIQLGWDWNSWFRSDLFLNRADSILGKGTEAILKFSLSAKEYGNLVSQFSVSYTEMDPRTQKVLVTEPFTEQEPNKEYMRVYVSLGIQF</sequence>
<name>A0A5E8HEE7_9LEPT</name>
<evidence type="ECO:0000256" key="1">
    <source>
        <dbReference type="SAM" id="Phobius"/>
    </source>
</evidence>
<comment type="caution">
    <text evidence="2">The sequence shown here is derived from an EMBL/GenBank/DDBJ whole genome shotgun (WGS) entry which is preliminary data.</text>
</comment>
<dbReference type="EMBL" id="AOGX02000015">
    <property type="protein sequence ID" value="EOQ89183.1"/>
    <property type="molecule type" value="Genomic_DNA"/>
</dbReference>
<dbReference type="AlphaFoldDB" id="A0A5E8HEE7"/>
<gene>
    <name evidence="2" type="ORF">LEP1GSC202_0846</name>
</gene>
<reference evidence="2 3" key="1">
    <citation type="submission" date="2013-04" db="EMBL/GenBank/DDBJ databases">
        <authorList>
            <person name="Harkins D.M."/>
            <person name="Durkin A.S."/>
            <person name="Brinkac L.M."/>
            <person name="Haft D.H."/>
            <person name="Selengut J.D."/>
            <person name="Sanka R."/>
            <person name="DePew J."/>
            <person name="Purushe J."/>
            <person name="Hartskeerl R.A."/>
            <person name="Ahmed A."/>
            <person name="van der Linden H."/>
            <person name="Goris M.G.A."/>
            <person name="Vinetz J.M."/>
            <person name="Sutton G.G."/>
            <person name="Nierman W.C."/>
            <person name="Fouts D.E."/>
        </authorList>
    </citation>
    <scope>NUCLEOTIDE SEQUENCE [LARGE SCALE GENOMIC DNA]</scope>
    <source>
        <strain evidence="2 3">Sao Paulo</strain>
    </source>
</reference>
<evidence type="ECO:0000313" key="3">
    <source>
        <dbReference type="Proteomes" id="UP000013996"/>
    </source>
</evidence>
<keyword evidence="1" id="KW-1133">Transmembrane helix</keyword>
<protein>
    <submittedName>
        <fullName evidence="2">Uncharacterized protein</fullName>
    </submittedName>
</protein>
<keyword evidence="1" id="KW-0812">Transmembrane</keyword>
<feature type="transmembrane region" description="Helical" evidence="1">
    <location>
        <begin position="12"/>
        <end position="34"/>
    </location>
</feature>
<organism evidence="2 3">
    <name type="scientific">Leptospira yanagawae serovar Saopaulo str. Sao Paulo = ATCC 700523</name>
    <dbReference type="NCBI Taxonomy" id="1249483"/>
    <lineage>
        <taxon>Bacteria</taxon>
        <taxon>Pseudomonadati</taxon>
        <taxon>Spirochaetota</taxon>
        <taxon>Spirochaetia</taxon>
        <taxon>Leptospirales</taxon>
        <taxon>Leptospiraceae</taxon>
        <taxon>Leptospira</taxon>
    </lineage>
</organism>
<dbReference type="Proteomes" id="UP000013996">
    <property type="component" value="Unassembled WGS sequence"/>
</dbReference>
<proteinExistence type="predicted"/>
<dbReference type="RefSeq" id="WP_015676765.1">
    <property type="nucleotide sequence ID" value="NZ_AOGX02000015.1"/>
</dbReference>